<feature type="transmembrane region" description="Helical" evidence="1">
    <location>
        <begin position="243"/>
        <end position="263"/>
    </location>
</feature>
<organism evidence="2 3">
    <name type="scientific">Shinella granuli</name>
    <dbReference type="NCBI Taxonomy" id="323621"/>
    <lineage>
        <taxon>Bacteria</taxon>
        <taxon>Pseudomonadati</taxon>
        <taxon>Pseudomonadota</taxon>
        <taxon>Alphaproteobacteria</taxon>
        <taxon>Hyphomicrobiales</taxon>
        <taxon>Rhizobiaceae</taxon>
        <taxon>Shinella</taxon>
    </lineage>
</organism>
<dbReference type="InterPro" id="IPR014550">
    <property type="entry name" value="UCP028704_OpgC"/>
</dbReference>
<keyword evidence="1" id="KW-1133">Transmembrane helix</keyword>
<sequence length="407" mass="46365">MKRFEIIDGMRGYFLVFMLINHLVFVGGYWMMEVNHRQFAFVEDAQGFVFLSGLLIGMVYARKMLKYGYDTGRQLIRNRAFELYRYAMGTVMAVLVVQMFLPDAYRLWYNWLGYTNFDEPLRLAAIAAFLFQPTFMDILPQYIVYMLFAPPLVWLCLKGKWAQVLAGSLIVWMAAQLGLQRFLTDPLNTLFTGSDGQGIRASFNMLGWQIVFFSALVIGALTAQDRIDWNRIFSPEKTRLPKVALAICLFFLPLRIVTAWDLLPQSVLDKFATMEIRADFGPVYLLNFAAVATGLAWLLIAGPKHHNLWVRKLAGIVTGVFTLRFLRLLGRHSLQVYVWHVAIVYAVYYADGRTPELSQLTKTSIAVVCIALLALPALWREREQIAASLFGQPKVEPAKSKSTPAAR</sequence>
<feature type="transmembrane region" description="Helical" evidence="1">
    <location>
        <begin position="139"/>
        <end position="157"/>
    </location>
</feature>
<dbReference type="AlphaFoldDB" id="A0A4R2CGV2"/>
<feature type="transmembrane region" description="Helical" evidence="1">
    <location>
        <begin position="283"/>
        <end position="302"/>
    </location>
</feature>
<feature type="transmembrane region" description="Helical" evidence="1">
    <location>
        <begin position="362"/>
        <end position="379"/>
    </location>
</feature>
<keyword evidence="1" id="KW-0472">Membrane</keyword>
<evidence type="ECO:0000313" key="3">
    <source>
        <dbReference type="Proteomes" id="UP000295351"/>
    </source>
</evidence>
<proteinExistence type="predicted"/>
<accession>A0A4R2CGV2</accession>
<feature type="transmembrane region" description="Helical" evidence="1">
    <location>
        <begin position="12"/>
        <end position="32"/>
    </location>
</feature>
<dbReference type="EMBL" id="SLVX01000017">
    <property type="protein sequence ID" value="TCN39455.1"/>
    <property type="molecule type" value="Genomic_DNA"/>
</dbReference>
<feature type="transmembrane region" description="Helical" evidence="1">
    <location>
        <begin position="203"/>
        <end position="223"/>
    </location>
</feature>
<comment type="caution">
    <text evidence="2">The sequence shown here is derived from an EMBL/GenBank/DDBJ whole genome shotgun (WGS) entry which is preliminary data.</text>
</comment>
<keyword evidence="3" id="KW-1185">Reference proteome</keyword>
<dbReference type="Proteomes" id="UP000295351">
    <property type="component" value="Unassembled WGS sequence"/>
</dbReference>
<protein>
    <recommendedName>
        <fullName evidence="4">OpgC protein</fullName>
    </recommendedName>
</protein>
<dbReference type="PANTHER" id="PTHR38592">
    <property type="entry name" value="BLL4819 PROTEIN"/>
    <property type="match status" value="1"/>
</dbReference>
<name>A0A4R2CGV2_SHIGR</name>
<feature type="transmembrane region" description="Helical" evidence="1">
    <location>
        <begin position="334"/>
        <end position="350"/>
    </location>
</feature>
<feature type="transmembrane region" description="Helical" evidence="1">
    <location>
        <begin position="164"/>
        <end position="183"/>
    </location>
</feature>
<feature type="transmembrane region" description="Helical" evidence="1">
    <location>
        <begin position="83"/>
        <end position="101"/>
    </location>
</feature>
<dbReference type="RefSeq" id="WP_133035781.1">
    <property type="nucleotide sequence ID" value="NZ_BAABEI010000012.1"/>
</dbReference>
<evidence type="ECO:0000313" key="2">
    <source>
        <dbReference type="EMBL" id="TCN39455.1"/>
    </source>
</evidence>
<evidence type="ECO:0008006" key="4">
    <source>
        <dbReference type="Google" id="ProtNLM"/>
    </source>
</evidence>
<evidence type="ECO:0000256" key="1">
    <source>
        <dbReference type="SAM" id="Phobius"/>
    </source>
</evidence>
<dbReference type="Pfam" id="PF10129">
    <property type="entry name" value="OpgC_C"/>
    <property type="match status" value="1"/>
</dbReference>
<dbReference type="PIRSF" id="PIRSF028704">
    <property type="entry name" value="UPC028704"/>
    <property type="match status" value="1"/>
</dbReference>
<gene>
    <name evidence="2" type="ORF">EV665_11783</name>
</gene>
<keyword evidence="1" id="KW-0812">Transmembrane</keyword>
<reference evidence="2 3" key="1">
    <citation type="submission" date="2019-03" db="EMBL/GenBank/DDBJ databases">
        <title>Genomic Encyclopedia of Type Strains, Phase IV (KMG-IV): sequencing the most valuable type-strain genomes for metagenomic binning, comparative biology and taxonomic classification.</title>
        <authorList>
            <person name="Goeker M."/>
        </authorList>
    </citation>
    <scope>NUCLEOTIDE SEQUENCE [LARGE SCALE GENOMIC DNA]</scope>
    <source>
        <strain evidence="2 3">DSM 18401</strain>
    </source>
</reference>
<dbReference type="PANTHER" id="PTHR38592:SF3">
    <property type="entry name" value="BLL4819 PROTEIN"/>
    <property type="match status" value="1"/>
</dbReference>
<feature type="transmembrane region" description="Helical" evidence="1">
    <location>
        <begin position="44"/>
        <end position="62"/>
    </location>
</feature>